<keyword evidence="3" id="KW-0479">Metal-binding</keyword>
<evidence type="ECO:0000313" key="13">
    <source>
        <dbReference type="EMBL" id="CAO81569.1"/>
    </source>
</evidence>
<dbReference type="Gene3D" id="1.10.290.10">
    <property type="entry name" value="Topoisomerase I, domain 4"/>
    <property type="match status" value="1"/>
</dbReference>
<accession>B0VJB5</accession>
<organism evidence="13 14">
    <name type="scientific">Cloacimonas acidaminovorans (strain Evry)</name>
    <dbReference type="NCBI Taxonomy" id="459349"/>
    <lineage>
        <taxon>Bacteria</taxon>
        <taxon>Pseudomonadati</taxon>
        <taxon>Candidatus Cloacimonadota</taxon>
        <taxon>Candidatus Cloacimonadia</taxon>
        <taxon>Candidatus Cloacimonadales</taxon>
        <taxon>Candidatus Cloacimonadaceae</taxon>
        <taxon>Candidatus Cloacimonas</taxon>
    </lineage>
</organism>
<dbReference type="SMART" id="SM00437">
    <property type="entry name" value="TOP1Ac"/>
    <property type="match status" value="1"/>
</dbReference>
<feature type="site" description="Interaction with DNA" evidence="10">
    <location>
        <position position="489"/>
    </location>
</feature>
<comment type="catalytic activity">
    <reaction evidence="1 10">
        <text>ATP-independent breakage of single-stranded DNA, followed by passage and rejoining.</text>
        <dbReference type="EC" id="5.6.2.1"/>
    </reaction>
</comment>
<dbReference type="Proteomes" id="UP000002019">
    <property type="component" value="Chromosome"/>
</dbReference>
<dbReference type="GO" id="GO:0003677">
    <property type="term" value="F:DNA binding"/>
    <property type="evidence" value="ECO:0007669"/>
    <property type="project" value="UniProtKB-KW"/>
</dbReference>
<dbReference type="InterPro" id="IPR013825">
    <property type="entry name" value="Topo_IA_cen_sub2"/>
</dbReference>
<evidence type="ECO:0000256" key="3">
    <source>
        <dbReference type="ARBA" id="ARBA00022723"/>
    </source>
</evidence>
<dbReference type="PROSITE" id="PS50880">
    <property type="entry name" value="TOPRIM"/>
    <property type="match status" value="1"/>
</dbReference>
<dbReference type="InterPro" id="IPR000380">
    <property type="entry name" value="Topo_IA"/>
</dbReference>
<dbReference type="SMART" id="SM00493">
    <property type="entry name" value="TOPRIM"/>
    <property type="match status" value="1"/>
</dbReference>
<dbReference type="Pfam" id="PF01751">
    <property type="entry name" value="Toprim"/>
    <property type="match status" value="1"/>
</dbReference>
<dbReference type="PRINTS" id="PR00417">
    <property type="entry name" value="PRTPISMRASEI"/>
</dbReference>
<feature type="site" description="Interaction with DNA" evidence="10">
    <location>
        <position position="142"/>
    </location>
</feature>
<evidence type="ECO:0000256" key="8">
    <source>
        <dbReference type="ARBA" id="ARBA00023125"/>
    </source>
</evidence>
<dbReference type="HAMAP" id="MF_00952">
    <property type="entry name" value="Topoisom_1_prok"/>
    <property type="match status" value="1"/>
</dbReference>
<dbReference type="SUPFAM" id="SSF57783">
    <property type="entry name" value="Zinc beta-ribbon"/>
    <property type="match status" value="2"/>
</dbReference>
<dbReference type="GO" id="GO:0006265">
    <property type="term" value="P:DNA topological change"/>
    <property type="evidence" value="ECO:0007669"/>
    <property type="project" value="UniProtKB-UniRule"/>
</dbReference>
<dbReference type="GO" id="GO:0003917">
    <property type="term" value="F:DNA topoisomerase type I (single strand cut, ATP-independent) activity"/>
    <property type="evidence" value="ECO:0007669"/>
    <property type="project" value="UniProtKB-UniRule"/>
</dbReference>
<evidence type="ECO:0000256" key="4">
    <source>
        <dbReference type="ARBA" id="ARBA00022771"/>
    </source>
</evidence>
<dbReference type="InterPro" id="IPR003602">
    <property type="entry name" value="Topo_IA_DNA-bd_dom"/>
</dbReference>
<dbReference type="InterPro" id="IPR034149">
    <property type="entry name" value="TOPRIM_TopoI"/>
</dbReference>
<evidence type="ECO:0000259" key="11">
    <source>
        <dbReference type="PROSITE" id="PS50880"/>
    </source>
</evidence>
<dbReference type="EC" id="5.6.2.1" evidence="10"/>
<feature type="domain" description="Topo IA-type catalytic" evidence="12">
    <location>
        <begin position="131"/>
        <end position="557"/>
    </location>
</feature>
<keyword evidence="6" id="KW-0460">Magnesium</keyword>
<keyword evidence="8 10" id="KW-0238">DNA-binding</keyword>
<dbReference type="InterPro" id="IPR028612">
    <property type="entry name" value="Topoisom_1_IA"/>
</dbReference>
<evidence type="ECO:0000313" key="14">
    <source>
        <dbReference type="Proteomes" id="UP000002019"/>
    </source>
</evidence>
<dbReference type="InterPro" id="IPR006171">
    <property type="entry name" value="TOPRIM_dom"/>
</dbReference>
<evidence type="ECO:0000256" key="1">
    <source>
        <dbReference type="ARBA" id="ARBA00000213"/>
    </source>
</evidence>
<evidence type="ECO:0000256" key="9">
    <source>
        <dbReference type="ARBA" id="ARBA00023235"/>
    </source>
</evidence>
<evidence type="ECO:0000256" key="6">
    <source>
        <dbReference type="ARBA" id="ARBA00022842"/>
    </source>
</evidence>
<dbReference type="Pfam" id="PF01131">
    <property type="entry name" value="Topoisom_bac"/>
    <property type="match status" value="1"/>
</dbReference>
<dbReference type="NCBIfam" id="TIGR01051">
    <property type="entry name" value="topA_bact"/>
    <property type="match status" value="1"/>
</dbReference>
<dbReference type="PANTHER" id="PTHR42785">
    <property type="entry name" value="DNA TOPOISOMERASE, TYPE IA, CORE"/>
    <property type="match status" value="1"/>
</dbReference>
<evidence type="ECO:0000256" key="7">
    <source>
        <dbReference type="ARBA" id="ARBA00023029"/>
    </source>
</evidence>
<dbReference type="EMBL" id="CU466930">
    <property type="protein sequence ID" value="CAO81569.1"/>
    <property type="molecule type" value="Genomic_DNA"/>
</dbReference>
<keyword evidence="4" id="KW-0863">Zinc-finger</keyword>
<dbReference type="eggNOG" id="COG0550">
    <property type="taxonomic scope" value="Bacteria"/>
</dbReference>
<dbReference type="InterPro" id="IPR013498">
    <property type="entry name" value="Topo_IA_Znf"/>
</dbReference>
<dbReference type="PANTHER" id="PTHR42785:SF1">
    <property type="entry name" value="DNA TOPOISOMERASE"/>
    <property type="match status" value="1"/>
</dbReference>
<protein>
    <recommendedName>
        <fullName evidence="10">DNA topoisomerase 1</fullName>
        <ecNumber evidence="10">5.6.2.1</ecNumber>
    </recommendedName>
    <alternativeName>
        <fullName evidence="10">DNA topoisomerase I</fullName>
    </alternativeName>
</protein>
<dbReference type="SUPFAM" id="SSF56712">
    <property type="entry name" value="Prokaryotic type I DNA topoisomerase"/>
    <property type="match status" value="1"/>
</dbReference>
<dbReference type="PROSITE" id="PS00396">
    <property type="entry name" value="TOPO_IA_1"/>
    <property type="match status" value="1"/>
</dbReference>
<evidence type="ECO:0000256" key="2">
    <source>
        <dbReference type="ARBA" id="ARBA00009446"/>
    </source>
</evidence>
<proteinExistence type="inferred from homology"/>
<dbReference type="InterPro" id="IPR023405">
    <property type="entry name" value="Topo_IA_core_domain"/>
</dbReference>
<feature type="site" description="Interaction with DNA" evidence="10">
    <location>
        <position position="33"/>
    </location>
</feature>
<keyword evidence="9 10" id="KW-0413">Isomerase</keyword>
<dbReference type="Gene3D" id="3.40.50.140">
    <property type="match status" value="1"/>
</dbReference>
<dbReference type="OrthoDB" id="9804262at2"/>
<dbReference type="SMART" id="SM00436">
    <property type="entry name" value="TOP1Bc"/>
    <property type="match status" value="1"/>
</dbReference>
<sequence>MSKGLIIVESPAKAGTISKFLKNQFSVKASMGHIRDLPKRELGVNVHQGFKPVYIIDKTKSKVIAELKEATLSADSVYLASDNDREGEAIAWHLSETLKKELNNKPVYRIVFNEITSQAINEAIKNPGQIDMAKVEAQQARRILDRLVGYEISPLLWKVITKDLSAGRVQSVALRLICEREAEIKAFVPKEYWKIEADFWKDNLPPFKAVLEKIEGKKVEIPDEKSAIEIVENSQNAEAILSEIKRSNRNVEPLPPFITSTLQQEASKILGFQAQKTMSIAQVLYEGIDLGGERTGLITYMRTDSTRMAEEAITKAQNLIKERFGKELVHPKVRVFKNKQSAQDAHEAIRPTDPFRTPESVAQYLTKEQMKLYTLIWQRFIATQMIPVKLLSTSVKINAGKAEFVSSGAQIMEEGFLKAYPHLYIPLGEKIHQDYAKNDVLEHSPLEKTQHFTTSPARYTEASLIKELEAKGIGRPSTYATIIETLRKRKYVTMEKKAFLPTQLGSDVNRFLVDKFDYLFNVQFTAEMETKLDEVEYSNIAWNEVVQEYYDQLVALIRQVDVKKEKNNFVQDTGIVCDVCKQGTMLIKHSKRGDFLSCSRFPQCKNTKNFTRDEDGNIKIFVPTPLNENCPQCGSPLMLRTGKYGEFIACSNYPKCKYARPKTLGIKCPECGIGELTARKSKKGRTFYSCNRYPECKYITNDKPLPISCPKCGNPYIVEKYSREKGKIKICPNCKTEME</sequence>
<dbReference type="Gene3D" id="1.10.460.10">
    <property type="entry name" value="Topoisomerase I, domain 2"/>
    <property type="match status" value="1"/>
</dbReference>
<dbReference type="InterPro" id="IPR013826">
    <property type="entry name" value="Topo_IA_cen_sub3"/>
</dbReference>
<dbReference type="CDD" id="cd03363">
    <property type="entry name" value="TOPRIM_TopoIA_TopoI"/>
    <property type="match status" value="1"/>
</dbReference>
<dbReference type="InterPro" id="IPR023406">
    <property type="entry name" value="Topo_IA_AS"/>
</dbReference>
<feature type="site" description="Interaction with DNA" evidence="10">
    <location>
        <position position="302"/>
    </location>
</feature>
<dbReference type="InterPro" id="IPR005733">
    <property type="entry name" value="TopoI_bac-type"/>
</dbReference>
<evidence type="ECO:0000259" key="12">
    <source>
        <dbReference type="PROSITE" id="PS52039"/>
    </source>
</evidence>
<feature type="site" description="Interaction with DNA" evidence="10">
    <location>
        <position position="157"/>
    </location>
</feature>
<feature type="site" description="Interaction with DNA" evidence="10">
    <location>
        <position position="145"/>
    </location>
</feature>
<name>B0VJB5_CLOAI</name>
<dbReference type="HOGENOM" id="CLU_002929_4_3_0"/>
<evidence type="ECO:0000256" key="10">
    <source>
        <dbReference type="HAMAP-Rule" id="MF_00952"/>
    </source>
</evidence>
<dbReference type="Gene3D" id="3.30.65.10">
    <property type="entry name" value="Bacterial Topoisomerase I, domain 1"/>
    <property type="match status" value="3"/>
</dbReference>
<dbReference type="Pfam" id="PF01396">
    <property type="entry name" value="Zn_ribbon_Top1"/>
    <property type="match status" value="4"/>
</dbReference>
<keyword evidence="14" id="KW-1185">Reference proteome</keyword>
<dbReference type="GO" id="GO:0005694">
    <property type="term" value="C:chromosome"/>
    <property type="evidence" value="ECO:0007669"/>
    <property type="project" value="InterPro"/>
</dbReference>
<dbReference type="GO" id="GO:0008270">
    <property type="term" value="F:zinc ion binding"/>
    <property type="evidence" value="ECO:0007669"/>
    <property type="project" value="UniProtKB-KW"/>
</dbReference>
<comment type="subunit">
    <text evidence="10">Monomer.</text>
</comment>
<dbReference type="PROSITE" id="PS52039">
    <property type="entry name" value="TOPO_IA_2"/>
    <property type="match status" value="1"/>
</dbReference>
<reference evidence="13 14" key="1">
    <citation type="journal article" date="2008" name="J. Bacteriol.">
        <title>'Candidatus Cloacamonas acidaminovorans': genome sequence reconstruction provides a first glimpse of a new bacterial division.</title>
        <authorList>
            <person name="Pelletier E."/>
            <person name="Kreimeyer A."/>
            <person name="Bocs S."/>
            <person name="Rouy Z."/>
            <person name="Gyapay G."/>
            <person name="Chouari R."/>
            <person name="Riviere D."/>
            <person name="Ganesan A."/>
            <person name="Daegelen P."/>
            <person name="Sghir A."/>
            <person name="Cohen G.N."/>
            <person name="Medigue C."/>
            <person name="Weissenbach J."/>
            <person name="Le Paslier D."/>
        </authorList>
    </citation>
    <scope>NUCLEOTIDE SEQUENCE [LARGE SCALE GENOMIC DNA]</scope>
    <source>
        <strain evidence="14">Evry</strain>
    </source>
</reference>
<dbReference type="InterPro" id="IPR013497">
    <property type="entry name" value="Topo_IA_cen"/>
</dbReference>
<dbReference type="CDD" id="cd00186">
    <property type="entry name" value="TOP1Ac"/>
    <property type="match status" value="1"/>
</dbReference>
<dbReference type="InterPro" id="IPR003601">
    <property type="entry name" value="Topo_IA_2"/>
</dbReference>
<dbReference type="KEGG" id="caci:CLOAM1733"/>
<dbReference type="Gene3D" id="2.70.20.10">
    <property type="entry name" value="Topoisomerase I, domain 3"/>
    <property type="match status" value="1"/>
</dbReference>
<dbReference type="InterPro" id="IPR013824">
    <property type="entry name" value="Topo_IA_cen_sub1"/>
</dbReference>
<dbReference type="RefSeq" id="WP_015425427.1">
    <property type="nucleotide sequence ID" value="NC_020449.1"/>
</dbReference>
<evidence type="ECO:0000256" key="5">
    <source>
        <dbReference type="ARBA" id="ARBA00022833"/>
    </source>
</evidence>
<keyword evidence="5" id="KW-0862">Zinc</keyword>
<feature type="site" description="Interaction with DNA" evidence="10">
    <location>
        <position position="150"/>
    </location>
</feature>
<feature type="region of interest" description="Interaction with DNA" evidence="10">
    <location>
        <begin position="165"/>
        <end position="170"/>
    </location>
</feature>
<dbReference type="AlphaFoldDB" id="B0VJB5"/>
<feature type="domain" description="Toprim" evidence="11">
    <location>
        <begin position="3"/>
        <end position="117"/>
    </location>
</feature>
<comment type="function">
    <text evidence="10">Releases the supercoiling and torsional tension of DNA, which is introduced during the DNA replication and transcription, by transiently cleaving and rejoining one strand of the DNA duplex. Introduces a single-strand break via transesterification at a target site in duplex DNA. The scissile phosphodiester is attacked by the catalytic tyrosine of the enzyme, resulting in the formation of a DNA-(5'-phosphotyrosyl)-enzyme intermediate and the expulsion of a 3'-OH DNA strand. The free DNA strand then undergoes passage around the unbroken strand, thus removing DNA supercoils. Finally, in the religation step, the DNA 3'-OH attacks the covalent intermediate to expel the active-site tyrosine and restore the DNA phosphodiester backbone.</text>
</comment>
<dbReference type="STRING" id="459349.CLOAM1733"/>
<keyword evidence="7 10" id="KW-0799">Topoisomerase</keyword>
<feature type="active site" description="O-(5'-phospho-DNA)-tyrosine intermediate" evidence="10">
    <location>
        <position position="300"/>
    </location>
</feature>
<gene>
    <name evidence="10 13" type="primary">topA</name>
    <name evidence="13" type="ordered locus">CLOAM1733</name>
</gene>
<comment type="similarity">
    <text evidence="2 10">Belongs to the type IA topoisomerase family.</text>
</comment>
<feature type="site" description="Interaction with DNA" evidence="10">
    <location>
        <position position="141"/>
    </location>
</feature>